<dbReference type="EMBL" id="OMOD01000096">
    <property type="protein sequence ID" value="SPF37800.1"/>
    <property type="molecule type" value="Genomic_DNA"/>
</dbReference>
<sequence>MSGEKNERKKTSAKNTESEKLIGDFRLVVGAGRDFDLGKAAYFF</sequence>
<dbReference type="Proteomes" id="UP000238701">
    <property type="component" value="Unassembled WGS sequence"/>
</dbReference>
<accession>A0A2U3KE42</accession>
<name>A0A2U3KE42_9BACT</name>
<evidence type="ECO:0000313" key="1">
    <source>
        <dbReference type="EMBL" id="SPF37800.1"/>
    </source>
</evidence>
<organism evidence="1 2">
    <name type="scientific">Candidatus Sulfotelmatobacter kueseliae</name>
    <dbReference type="NCBI Taxonomy" id="2042962"/>
    <lineage>
        <taxon>Bacteria</taxon>
        <taxon>Pseudomonadati</taxon>
        <taxon>Acidobacteriota</taxon>
        <taxon>Terriglobia</taxon>
        <taxon>Terriglobales</taxon>
        <taxon>Candidatus Korobacteraceae</taxon>
        <taxon>Candidatus Sulfotelmatobacter</taxon>
    </lineage>
</organism>
<protein>
    <submittedName>
        <fullName evidence="1">Uncharacterized protein</fullName>
    </submittedName>
</protein>
<gene>
    <name evidence="1" type="ORF">SBA1_1850003</name>
</gene>
<proteinExistence type="predicted"/>
<dbReference type="AlphaFoldDB" id="A0A2U3KE42"/>
<reference evidence="2" key="1">
    <citation type="submission" date="2018-02" db="EMBL/GenBank/DDBJ databases">
        <authorList>
            <person name="Hausmann B."/>
        </authorList>
    </citation>
    <scope>NUCLEOTIDE SEQUENCE [LARGE SCALE GENOMIC DNA]</scope>
    <source>
        <strain evidence="2">Peat soil MAG SbA1</strain>
    </source>
</reference>
<evidence type="ECO:0000313" key="2">
    <source>
        <dbReference type="Proteomes" id="UP000238701"/>
    </source>
</evidence>